<dbReference type="STRING" id="576118.SAMN05216216_101151"/>
<keyword evidence="9" id="KW-1185">Reference proteome</keyword>
<evidence type="ECO:0000256" key="2">
    <source>
        <dbReference type="ARBA" id="ARBA00022517"/>
    </source>
</evidence>
<comment type="function">
    <text evidence="5">An accessory protein needed during the final step in the assembly of 30S ribosomal subunit, possibly for assembly of the head region. Essential for efficient processing of 16S rRNA. May be needed both before and after RbfA during the maturation of 16S rRNA. It has affinity for free ribosomal 30S subunits but not for 70S ribosomes.</text>
</comment>
<dbReference type="GO" id="GO:0042274">
    <property type="term" value="P:ribosomal small subunit biogenesis"/>
    <property type="evidence" value="ECO:0007669"/>
    <property type="project" value="UniProtKB-UniRule"/>
</dbReference>
<dbReference type="OrthoDB" id="9810331at2"/>
<accession>A0A1G9A8I7</accession>
<evidence type="ECO:0000259" key="7">
    <source>
        <dbReference type="Pfam" id="PF05239"/>
    </source>
</evidence>
<evidence type="ECO:0000256" key="5">
    <source>
        <dbReference type="HAMAP-Rule" id="MF_00014"/>
    </source>
</evidence>
<dbReference type="Proteomes" id="UP000199008">
    <property type="component" value="Unassembled WGS sequence"/>
</dbReference>
<organism evidence="8 9">
    <name type="scientific">Lacicoccus qingdaonensis</name>
    <dbReference type="NCBI Taxonomy" id="576118"/>
    <lineage>
        <taxon>Bacteria</taxon>
        <taxon>Bacillati</taxon>
        <taxon>Bacillota</taxon>
        <taxon>Bacilli</taxon>
        <taxon>Bacillales</taxon>
        <taxon>Salinicoccaceae</taxon>
        <taxon>Lacicoccus</taxon>
    </lineage>
</organism>
<dbReference type="PANTHER" id="PTHR33692:SF1">
    <property type="entry name" value="RIBOSOME MATURATION FACTOR RIMM"/>
    <property type="match status" value="1"/>
</dbReference>
<dbReference type="InterPro" id="IPR011033">
    <property type="entry name" value="PRC_barrel-like_sf"/>
</dbReference>
<comment type="subcellular location">
    <subcellularLocation>
        <location evidence="5">Cytoplasm</location>
    </subcellularLocation>
</comment>
<dbReference type="GO" id="GO:0005737">
    <property type="term" value="C:cytoplasm"/>
    <property type="evidence" value="ECO:0007669"/>
    <property type="project" value="UniProtKB-SubCell"/>
</dbReference>
<evidence type="ECO:0000256" key="3">
    <source>
        <dbReference type="ARBA" id="ARBA00022552"/>
    </source>
</evidence>
<comment type="domain">
    <text evidence="5">The PRC barrel domain binds ribosomal protein uS19.</text>
</comment>
<dbReference type="Pfam" id="PF01782">
    <property type="entry name" value="RimM"/>
    <property type="match status" value="1"/>
</dbReference>
<keyword evidence="2 5" id="KW-0690">Ribosome biogenesis</keyword>
<dbReference type="GO" id="GO:0006364">
    <property type="term" value="P:rRNA processing"/>
    <property type="evidence" value="ECO:0007669"/>
    <property type="project" value="UniProtKB-UniRule"/>
</dbReference>
<dbReference type="InterPro" id="IPR002676">
    <property type="entry name" value="RimM_N"/>
</dbReference>
<protein>
    <recommendedName>
        <fullName evidence="5">Ribosome maturation factor RimM</fullName>
    </recommendedName>
</protein>
<dbReference type="InterPro" id="IPR027275">
    <property type="entry name" value="PRC-brl_dom"/>
</dbReference>
<evidence type="ECO:0000256" key="4">
    <source>
        <dbReference type="ARBA" id="ARBA00023186"/>
    </source>
</evidence>
<dbReference type="Pfam" id="PF05239">
    <property type="entry name" value="PRC"/>
    <property type="match status" value="1"/>
</dbReference>
<comment type="subunit">
    <text evidence="5">Binds ribosomal protein uS19.</text>
</comment>
<dbReference type="SUPFAM" id="SSF50346">
    <property type="entry name" value="PRC-barrel domain"/>
    <property type="match status" value="1"/>
</dbReference>
<dbReference type="PANTHER" id="PTHR33692">
    <property type="entry name" value="RIBOSOME MATURATION FACTOR RIMM"/>
    <property type="match status" value="1"/>
</dbReference>
<feature type="domain" description="RimM N-terminal" evidence="6">
    <location>
        <begin position="3"/>
        <end position="80"/>
    </location>
</feature>
<comment type="similarity">
    <text evidence="5">Belongs to the RimM family.</text>
</comment>
<dbReference type="HAMAP" id="MF_00014">
    <property type="entry name" value="Ribosome_mat_RimM"/>
    <property type="match status" value="1"/>
</dbReference>
<dbReference type="InterPro" id="IPR036976">
    <property type="entry name" value="RimM_N_sf"/>
</dbReference>
<dbReference type="RefSeq" id="WP_092983693.1">
    <property type="nucleotide sequence ID" value="NZ_FNFY01000001.1"/>
</dbReference>
<keyword evidence="1 5" id="KW-0963">Cytoplasm</keyword>
<keyword evidence="3 5" id="KW-0698">rRNA processing</keyword>
<name>A0A1G9A8I7_9BACL</name>
<dbReference type="Gene3D" id="2.40.30.60">
    <property type="entry name" value="RimM"/>
    <property type="match status" value="1"/>
</dbReference>
<evidence type="ECO:0000313" key="8">
    <source>
        <dbReference type="EMBL" id="SDK23571.1"/>
    </source>
</evidence>
<proteinExistence type="inferred from homology"/>
<reference evidence="9" key="1">
    <citation type="submission" date="2016-10" db="EMBL/GenBank/DDBJ databases">
        <authorList>
            <person name="Varghese N."/>
            <person name="Submissions S."/>
        </authorList>
    </citation>
    <scope>NUCLEOTIDE SEQUENCE [LARGE SCALE GENOMIC DNA]</scope>
    <source>
        <strain evidence="9">CGMCC 1.8895</strain>
    </source>
</reference>
<evidence type="ECO:0000259" key="6">
    <source>
        <dbReference type="Pfam" id="PF01782"/>
    </source>
</evidence>
<dbReference type="InterPro" id="IPR009000">
    <property type="entry name" value="Transl_B-barrel_sf"/>
</dbReference>
<dbReference type="EMBL" id="FNFY01000001">
    <property type="protein sequence ID" value="SDK23571.1"/>
    <property type="molecule type" value="Genomic_DNA"/>
</dbReference>
<feature type="domain" description="PRC-barrel" evidence="7">
    <location>
        <begin position="89"/>
        <end position="163"/>
    </location>
</feature>
<dbReference type="NCBIfam" id="TIGR02273">
    <property type="entry name" value="16S_RimM"/>
    <property type="match status" value="1"/>
</dbReference>
<dbReference type="GO" id="GO:0005840">
    <property type="term" value="C:ribosome"/>
    <property type="evidence" value="ECO:0007669"/>
    <property type="project" value="InterPro"/>
</dbReference>
<dbReference type="GO" id="GO:0043022">
    <property type="term" value="F:ribosome binding"/>
    <property type="evidence" value="ECO:0007669"/>
    <property type="project" value="InterPro"/>
</dbReference>
<dbReference type="AlphaFoldDB" id="A0A1G9A8I7"/>
<dbReference type="SUPFAM" id="SSF50447">
    <property type="entry name" value="Translation proteins"/>
    <property type="match status" value="1"/>
</dbReference>
<dbReference type="Gene3D" id="2.30.30.240">
    <property type="entry name" value="PRC-barrel domain"/>
    <property type="match status" value="1"/>
</dbReference>
<sequence>MITIGRLVGFHGVRGEVKVLSDSDFTAERFQPGQIVHIKNKDLTIEKYRTHKNFHLLTFEGVTNINDVEGLKDEDVLQDAESVELMLEEGEFHFSEIIGLAVFTDDGKALGHVTDIFQTGANDVWAVRDDNNKEYMIPYIEDVVTEIDLENEKIIITPMEGLLE</sequence>
<dbReference type="InterPro" id="IPR011961">
    <property type="entry name" value="RimM"/>
</dbReference>
<keyword evidence="4 5" id="KW-0143">Chaperone</keyword>
<evidence type="ECO:0000256" key="1">
    <source>
        <dbReference type="ARBA" id="ARBA00022490"/>
    </source>
</evidence>
<gene>
    <name evidence="5" type="primary">rimM</name>
    <name evidence="8" type="ORF">SAMN05216216_101151</name>
</gene>
<evidence type="ECO:0000313" key="9">
    <source>
        <dbReference type="Proteomes" id="UP000199008"/>
    </source>
</evidence>